<reference evidence="3 4" key="1">
    <citation type="submission" date="2014-04" db="EMBL/GenBank/DDBJ databases">
        <authorList>
            <consortium name="International Citrus Genome Consortium"/>
            <person name="Gmitter F."/>
            <person name="Chen C."/>
            <person name="Farmerie W."/>
            <person name="Harkins T."/>
            <person name="Desany B."/>
            <person name="Mohiuddin M."/>
            <person name="Kodira C."/>
            <person name="Borodovsky M."/>
            <person name="Lomsadze A."/>
            <person name="Burns P."/>
            <person name="Jenkins J."/>
            <person name="Prochnik S."/>
            <person name="Shu S."/>
            <person name="Chapman J."/>
            <person name="Pitluck S."/>
            <person name="Schmutz J."/>
            <person name="Rokhsar D."/>
        </authorList>
    </citation>
    <scope>NUCLEOTIDE SEQUENCE</scope>
</reference>
<dbReference type="Gene3D" id="6.10.280.40">
    <property type="match status" value="1"/>
</dbReference>
<dbReference type="AlphaFoldDB" id="A0A067EAF8"/>
<feature type="domain" description="AAA+ ATPase At3g28540-like C-terminal" evidence="2">
    <location>
        <begin position="21"/>
        <end position="93"/>
    </location>
</feature>
<feature type="non-terminal residue" evidence="3">
    <location>
        <position position="1"/>
    </location>
</feature>
<name>A0A067EAF8_CITSI</name>
<dbReference type="Pfam" id="PF25568">
    <property type="entry name" value="AAA_lid_At3g28540"/>
    <property type="match status" value="1"/>
</dbReference>
<dbReference type="EMBL" id="KK785159">
    <property type="protein sequence ID" value="KDO47906.1"/>
    <property type="molecule type" value="Genomic_DNA"/>
</dbReference>
<evidence type="ECO:0000259" key="2">
    <source>
        <dbReference type="Pfam" id="PF25568"/>
    </source>
</evidence>
<gene>
    <name evidence="3" type="ORF">CISIN_1g0417692mg</name>
</gene>
<proteinExistence type="predicted"/>
<protein>
    <recommendedName>
        <fullName evidence="2">AAA+ ATPase At3g28540-like C-terminal domain-containing protein</fullName>
    </recommendedName>
</protein>
<evidence type="ECO:0000313" key="4">
    <source>
        <dbReference type="Proteomes" id="UP000027120"/>
    </source>
</evidence>
<organism evidence="3 4">
    <name type="scientific">Citrus sinensis</name>
    <name type="common">Sweet orange</name>
    <name type="synonym">Citrus aurantium var. sinensis</name>
    <dbReference type="NCBI Taxonomy" id="2711"/>
    <lineage>
        <taxon>Eukaryota</taxon>
        <taxon>Viridiplantae</taxon>
        <taxon>Streptophyta</taxon>
        <taxon>Embryophyta</taxon>
        <taxon>Tracheophyta</taxon>
        <taxon>Spermatophyta</taxon>
        <taxon>Magnoliopsida</taxon>
        <taxon>eudicotyledons</taxon>
        <taxon>Gunneridae</taxon>
        <taxon>Pentapetalae</taxon>
        <taxon>rosids</taxon>
        <taxon>malvids</taxon>
        <taxon>Sapindales</taxon>
        <taxon>Rutaceae</taxon>
        <taxon>Aurantioideae</taxon>
        <taxon>Citrus</taxon>
    </lineage>
</organism>
<keyword evidence="4" id="KW-1185">Reference proteome</keyword>
<dbReference type="PANTHER" id="PTHR23070">
    <property type="entry name" value="BCS1 AAA-TYPE ATPASE"/>
    <property type="match status" value="1"/>
</dbReference>
<evidence type="ECO:0000256" key="1">
    <source>
        <dbReference type="SAM" id="MobiDB-lite"/>
    </source>
</evidence>
<dbReference type="Proteomes" id="UP000027120">
    <property type="component" value="Unassembled WGS sequence"/>
</dbReference>
<evidence type="ECO:0000313" key="3">
    <source>
        <dbReference type="EMBL" id="KDO47906.1"/>
    </source>
</evidence>
<dbReference type="InterPro" id="IPR058017">
    <property type="entry name" value="At3g28540-like_C"/>
</dbReference>
<dbReference type="STRING" id="2711.A0A067EAF8"/>
<sequence length="105" mass="12063">LTLHILLRSSCMDMHIHMSYCTPFRFKMLASNYFGITEHPLLTEIDELIEKANVTLADVVEQLMRNKVPEIALRGLTDVFKIKQTENDESKAKEAKEERADDAPN</sequence>
<accession>A0A067EAF8</accession>
<feature type="region of interest" description="Disordered" evidence="1">
    <location>
        <begin position="86"/>
        <end position="105"/>
    </location>
</feature>
<dbReference type="InterPro" id="IPR050747">
    <property type="entry name" value="Mitochondrial_chaperone_BCS1"/>
</dbReference>